<evidence type="ECO:0000256" key="1">
    <source>
        <dbReference type="ARBA" id="ARBA00022737"/>
    </source>
</evidence>
<name>A0ABU2LRL6_9ACTN</name>
<dbReference type="NCBIfam" id="TIGR03696">
    <property type="entry name" value="Rhs_assc_core"/>
    <property type="match status" value="1"/>
</dbReference>
<dbReference type="InterPro" id="IPR050708">
    <property type="entry name" value="T6SS_VgrG/RHS"/>
</dbReference>
<dbReference type="NCBIfam" id="TIGR01643">
    <property type="entry name" value="YD_repeat_2x"/>
    <property type="match status" value="15"/>
</dbReference>
<keyword evidence="3" id="KW-0472">Membrane</keyword>
<feature type="region of interest" description="Disordered" evidence="2">
    <location>
        <begin position="126"/>
        <end position="180"/>
    </location>
</feature>
<feature type="compositionally biased region" description="Basic and acidic residues" evidence="2">
    <location>
        <begin position="135"/>
        <end position="163"/>
    </location>
</feature>
<keyword evidence="1" id="KW-0677">Repeat</keyword>
<dbReference type="PANTHER" id="PTHR32305">
    <property type="match status" value="1"/>
</dbReference>
<feature type="domain" description="Teneurin-like YD-shell" evidence="5">
    <location>
        <begin position="894"/>
        <end position="1057"/>
    </location>
</feature>
<feature type="transmembrane region" description="Helical" evidence="3">
    <location>
        <begin position="246"/>
        <end position="275"/>
    </location>
</feature>
<dbReference type="InterPro" id="IPR045351">
    <property type="entry name" value="DUF6531"/>
</dbReference>
<comment type="caution">
    <text evidence="6">The sequence shown here is derived from an EMBL/GenBank/DDBJ whole genome shotgun (WGS) entry which is preliminary data.</text>
</comment>
<dbReference type="InterPro" id="IPR006530">
    <property type="entry name" value="YD"/>
</dbReference>
<keyword evidence="7" id="KW-1185">Reference proteome</keyword>
<dbReference type="Pfam" id="PF20148">
    <property type="entry name" value="DUF6531"/>
    <property type="match status" value="1"/>
</dbReference>
<gene>
    <name evidence="6" type="ORF">RNC47_18015</name>
</gene>
<feature type="region of interest" description="Disordered" evidence="2">
    <location>
        <begin position="1239"/>
        <end position="1261"/>
    </location>
</feature>
<feature type="compositionally biased region" description="Polar residues" evidence="2">
    <location>
        <begin position="1239"/>
        <end position="1258"/>
    </location>
</feature>
<evidence type="ECO:0000313" key="7">
    <source>
        <dbReference type="Proteomes" id="UP001183420"/>
    </source>
</evidence>
<dbReference type="Pfam" id="PF05593">
    <property type="entry name" value="RHS_repeat"/>
    <property type="match status" value="7"/>
</dbReference>
<evidence type="ECO:0000259" key="5">
    <source>
        <dbReference type="Pfam" id="PF25023"/>
    </source>
</evidence>
<dbReference type="PANTHER" id="PTHR32305:SF15">
    <property type="entry name" value="PROTEIN RHSA-RELATED"/>
    <property type="match status" value="1"/>
</dbReference>
<feature type="compositionally biased region" description="Low complexity" evidence="2">
    <location>
        <begin position="164"/>
        <end position="180"/>
    </location>
</feature>
<dbReference type="InterPro" id="IPR031325">
    <property type="entry name" value="RHS_repeat"/>
</dbReference>
<dbReference type="Pfam" id="PF25023">
    <property type="entry name" value="TEN_YD-shell"/>
    <property type="match status" value="1"/>
</dbReference>
<evidence type="ECO:0000256" key="2">
    <source>
        <dbReference type="SAM" id="MobiDB-lite"/>
    </source>
</evidence>
<feature type="domain" description="DUF6531" evidence="4">
    <location>
        <begin position="355"/>
        <end position="426"/>
    </location>
</feature>
<proteinExistence type="predicted"/>
<evidence type="ECO:0000259" key="4">
    <source>
        <dbReference type="Pfam" id="PF20148"/>
    </source>
</evidence>
<accession>A0ABU2LRL6</accession>
<dbReference type="Gene3D" id="1.20.120.330">
    <property type="entry name" value="Nucleotidyltransferases domain 2"/>
    <property type="match status" value="1"/>
</dbReference>
<organism evidence="6 7">
    <name type="scientific">Streptomyces millisiae</name>
    <dbReference type="NCBI Taxonomy" id="3075542"/>
    <lineage>
        <taxon>Bacteria</taxon>
        <taxon>Bacillati</taxon>
        <taxon>Actinomycetota</taxon>
        <taxon>Actinomycetes</taxon>
        <taxon>Kitasatosporales</taxon>
        <taxon>Streptomycetaceae</taxon>
        <taxon>Streptomyces</taxon>
    </lineage>
</organism>
<keyword evidence="3" id="KW-1133">Transmembrane helix</keyword>
<dbReference type="InterPro" id="IPR036689">
    <property type="entry name" value="ESAT-6-like_sf"/>
</dbReference>
<reference evidence="7" key="1">
    <citation type="submission" date="2023-07" db="EMBL/GenBank/DDBJ databases">
        <title>30 novel species of actinomycetes from the DSMZ collection.</title>
        <authorList>
            <person name="Nouioui I."/>
        </authorList>
    </citation>
    <scope>NUCLEOTIDE SEQUENCE [LARGE SCALE GENOMIC DNA]</scope>
    <source>
        <strain evidence="7">DSM 44918</strain>
    </source>
</reference>
<evidence type="ECO:0000313" key="6">
    <source>
        <dbReference type="EMBL" id="MDT0320234.1"/>
    </source>
</evidence>
<dbReference type="RefSeq" id="WP_311600003.1">
    <property type="nucleotide sequence ID" value="NZ_JAVREM010000022.1"/>
</dbReference>
<dbReference type="PRINTS" id="PR00394">
    <property type="entry name" value="RHSPROTEIN"/>
</dbReference>
<evidence type="ECO:0000256" key="3">
    <source>
        <dbReference type="SAM" id="Phobius"/>
    </source>
</evidence>
<dbReference type="InterPro" id="IPR022385">
    <property type="entry name" value="Rhs_assc_core"/>
</dbReference>
<dbReference type="InterPro" id="IPR056823">
    <property type="entry name" value="TEN-like_YD-shell"/>
</dbReference>
<feature type="region of interest" description="Disordered" evidence="2">
    <location>
        <begin position="1"/>
        <end position="23"/>
    </location>
</feature>
<dbReference type="SUPFAM" id="SSF140453">
    <property type="entry name" value="EsxAB dimer-like"/>
    <property type="match status" value="1"/>
</dbReference>
<dbReference type="Proteomes" id="UP001183420">
    <property type="component" value="Unassembled WGS sequence"/>
</dbReference>
<sequence>MARPSDWSPVDMDSDPTPGDPDEVRQLADELQTFADDVGEALGRVRGMAEDRAVLDWAGLSAEAFRAEFDGVPGNLEKLQTSYDMAAQALQTYWPKLETAQGMADRALDRAIAAQADLSSAQAALSDAQDWVSRAGDEAERLEREGKRENVEPPSEAEVRAATRDANAAQSAASSAQSRVDSAEEALSAARQLALDAKEMREEAARTCASEIDAASDAGIQNRRWWEDAIHWVSENWDTIVEICKVVVAVLGIVVMIIGGPLAWVVLAAALVVLADTLYDYANGRASLWDVAFAALDCIPGMKGLTTLGGLARGLRGGLSAARTGLRGIAEGVRGLGEGIRSVGREIRRMLCRTDPVDMATGEVIMSVRDVELPGRLPLVLERHHRTSVEHGRCFGPSWASTLDQRLVLEEHGVRLLGEDGVVLHFPRPIPSETESVLPIEGPRWELAWTGVPGSALTVHQRDRDRFLHFAAATGHPGNVLPLVAISDRHDNRVRVEYGLDGMPTDVVHDGGYRVGIESHEQRIVALRLLSHSDQPVLLRYAYDGAGNLAAIHNSSGRPFELTYDERRRVTGWKDRNGNRYRYRYGRDGRCAATRGTGGYLDSDIRYDVENRRTYFTDSLGNTTTYQFNDAFQLVSEIDPLGNTSRYSWDRFDNPLTATNPAGHTLTHVYDDGRLVEQIRGDGHRTRFVRDGLGRVTARIEPDGTRWEQELDERGNRVSLTDPSGVRTRFTYDGNGALLSVVDALGNAFHVRNDATGLPVEVRDPTGGTTRYVRDAFGRPMEISESGGGTTRLAWTIEGKPLKVVDPVGGVRTWDWDGQGNCVARTDENGGVTRRTYGPFGLVTAQTMPDGSRCRLERDTELRAVRVTNPHGLSWSYTYDGAGRLVGETDFDGASLSYAYNENGELTQRTNRLGQRTSYSRDVLGRIASKQTAEGLRTDFSYDLLGRLVGVRDENTDLRIERDAAGRIVRETTNGQAIRVSYDSVGRVASRTTPSGHHSRFEHDPLGRRTRIDTAGHRLLFAYDDDGREVSRSIDGRPALAQEWDPAGRLTRQTFDAADGGPGERRFGYRADHHVDEISDRHAGATAFRLDPVGRVTEVTAPNGTQTYRYDALGNQHFAHWPDDFGHPEATGARSYRGTRISSAGTTHYEHDEAGRVTLRRQDHPTDGQRVWRYEWDSADQLTAVTTPGGARWRYHYDPLGRRMAKQRIDGQDVVEQTRYTWLGTVLVEQVTSRGASSSAEVTTWNHRGSRPVAQTESRAPAAIEQGEIDRRFSAIVTDVAGSPTHLVDEAGRAHPLRSATLWGVPSVTEETDADCPLRDRGQIADEESGLHYNYLRYYDPSTARYLTPDPLGIAPQQNPYGYVVNPLNWFDRLGLESEYIYRGIPMGHPKFDEAMEGRAVPMGGHSDPALHNGGNTNSVFTSWTTDFEGVALDAADELGPGGIVMRLPESDVPDSRLVESPDIYDESEVLIRDEIGGAEVSTDRGRSWFQCPG</sequence>
<dbReference type="EMBL" id="JAVREM010000022">
    <property type="protein sequence ID" value="MDT0320234.1"/>
    <property type="molecule type" value="Genomic_DNA"/>
</dbReference>
<keyword evidence="3" id="KW-0812">Transmembrane</keyword>
<protein>
    <submittedName>
        <fullName evidence="6">RHS repeat-associated core domain-containing protein</fullName>
    </submittedName>
</protein>
<dbReference type="Gene3D" id="2.180.10.10">
    <property type="entry name" value="RHS repeat-associated core"/>
    <property type="match status" value="3"/>
</dbReference>